<reference evidence="1 2" key="1">
    <citation type="submission" date="2015-01" db="EMBL/GenBank/DDBJ databases">
        <title>Evolution of Trichinella species and genotypes.</title>
        <authorList>
            <person name="Korhonen P.K."/>
            <person name="Edoardo P."/>
            <person name="Giuseppe L.R."/>
            <person name="Gasser R.B."/>
        </authorList>
    </citation>
    <scope>NUCLEOTIDE SEQUENCE [LARGE SCALE GENOMIC DNA]</scope>
    <source>
        <strain evidence="1">ISS417</strain>
    </source>
</reference>
<proteinExistence type="predicted"/>
<keyword evidence="2" id="KW-1185">Reference proteome</keyword>
<comment type="caution">
    <text evidence="1">The sequence shown here is derived from an EMBL/GenBank/DDBJ whole genome shotgun (WGS) entry which is preliminary data.</text>
</comment>
<dbReference type="Proteomes" id="UP000055048">
    <property type="component" value="Unassembled WGS sequence"/>
</dbReference>
<accession>A0A0V0TMJ9</accession>
<dbReference type="OrthoDB" id="10469790at2759"/>
<sequence length="198" mass="22060">MVHLSITHHQETFHEPGCKIFSYGQPHVTGDVKRDERSRPSNTEIETQSPAKICFGTLDTGTTTNVRNYFSSLFQRFILSFVPGVPGTKDLVRAIRRLKLKILQRSLSKHKTNPSRELTEFHNELVSNASTSLDTSAFFSDVRPGPVPNGCWLRVNASAGMGSLRFFHPGTSGCSPSHGSRYQSYLKQVMCSQQSDLA</sequence>
<protein>
    <submittedName>
        <fullName evidence="1">Uncharacterized protein</fullName>
    </submittedName>
</protein>
<evidence type="ECO:0000313" key="1">
    <source>
        <dbReference type="EMBL" id="KRX40160.1"/>
    </source>
</evidence>
<dbReference type="AlphaFoldDB" id="A0A0V0TMJ9"/>
<evidence type="ECO:0000313" key="2">
    <source>
        <dbReference type="Proteomes" id="UP000055048"/>
    </source>
</evidence>
<name>A0A0V0TMJ9_9BILA</name>
<organism evidence="1 2">
    <name type="scientific">Trichinella murrelli</name>
    <dbReference type="NCBI Taxonomy" id="144512"/>
    <lineage>
        <taxon>Eukaryota</taxon>
        <taxon>Metazoa</taxon>
        <taxon>Ecdysozoa</taxon>
        <taxon>Nematoda</taxon>
        <taxon>Enoplea</taxon>
        <taxon>Dorylaimia</taxon>
        <taxon>Trichinellida</taxon>
        <taxon>Trichinellidae</taxon>
        <taxon>Trichinella</taxon>
    </lineage>
</organism>
<dbReference type="EMBL" id="JYDJ01000208">
    <property type="protein sequence ID" value="KRX40160.1"/>
    <property type="molecule type" value="Genomic_DNA"/>
</dbReference>
<gene>
    <name evidence="1" type="ORF">T05_2534</name>
</gene>